<keyword evidence="6" id="KW-1185">Reference proteome</keyword>
<dbReference type="PANTHER" id="PTHR36530:SF1">
    <property type="entry name" value="AMOEBIASIN-1"/>
    <property type="match status" value="1"/>
</dbReference>
<evidence type="ECO:0000256" key="1">
    <source>
        <dbReference type="ARBA" id="ARBA00022690"/>
    </source>
</evidence>
<evidence type="ECO:0000313" key="5">
    <source>
        <dbReference type="EMBL" id="CDW74638.1"/>
    </source>
</evidence>
<dbReference type="GO" id="GO:0004869">
    <property type="term" value="F:cysteine-type endopeptidase inhibitor activity"/>
    <property type="evidence" value="ECO:0007669"/>
    <property type="project" value="UniProtKB-KW"/>
</dbReference>
<dbReference type="InterPro" id="IPR052781">
    <property type="entry name" value="Cys_protease_inhibitor_I42"/>
</dbReference>
<keyword evidence="3" id="KW-0732">Signal</keyword>
<dbReference type="OrthoDB" id="340510at2759"/>
<accession>A0A077ZZH5</accession>
<evidence type="ECO:0000259" key="4">
    <source>
        <dbReference type="Pfam" id="PF09394"/>
    </source>
</evidence>
<organism evidence="5 6">
    <name type="scientific">Stylonychia lemnae</name>
    <name type="common">Ciliate</name>
    <dbReference type="NCBI Taxonomy" id="5949"/>
    <lineage>
        <taxon>Eukaryota</taxon>
        <taxon>Sar</taxon>
        <taxon>Alveolata</taxon>
        <taxon>Ciliophora</taxon>
        <taxon>Intramacronucleata</taxon>
        <taxon>Spirotrichea</taxon>
        <taxon>Stichotrichia</taxon>
        <taxon>Sporadotrichida</taxon>
        <taxon>Oxytrichidae</taxon>
        <taxon>Stylonychinae</taxon>
        <taxon>Stylonychia</taxon>
    </lineage>
</organism>
<dbReference type="InParanoid" id="A0A077ZZH5"/>
<dbReference type="Proteomes" id="UP000039865">
    <property type="component" value="Unassembled WGS sequence"/>
</dbReference>
<keyword evidence="1" id="KW-0646">Protease inhibitor</keyword>
<proteinExistence type="predicted"/>
<sequence>MKYTAILALFTIAATARVIELDLSSPTQFNEIQEANINDVVMMKLPENPTTGYSWLLVNRPSIDIQCLALSKVEYFPNNNHQDEFFGAGGIKYYNFLAKQAGSETVEFISSHIWDKQNYTDAATGRVDVAHYISNDPNAKHVQVKFLVSGTPSFLA</sequence>
<dbReference type="PANTHER" id="PTHR36530">
    <property type="entry name" value="INHIBITOR OF CYSTEINE PEPTIDASE"/>
    <property type="match status" value="1"/>
</dbReference>
<gene>
    <name evidence="5" type="primary">Contig19485.g20660</name>
    <name evidence="5" type="ORF">STYLEM_3620</name>
</gene>
<feature type="domain" description="Proteinase inhibitor I42 chagasin" evidence="4">
    <location>
        <begin position="36"/>
        <end position="118"/>
    </location>
</feature>
<dbReference type="Pfam" id="PF09394">
    <property type="entry name" value="Inhibitor_I42"/>
    <property type="match status" value="1"/>
</dbReference>
<feature type="chain" id="PRO_5001729168" description="Proteinase inhibitor I42 chagasin domain-containing protein" evidence="3">
    <location>
        <begin position="17"/>
        <end position="156"/>
    </location>
</feature>
<feature type="signal peptide" evidence="3">
    <location>
        <begin position="1"/>
        <end position="16"/>
    </location>
</feature>
<evidence type="ECO:0000256" key="3">
    <source>
        <dbReference type="SAM" id="SignalP"/>
    </source>
</evidence>
<dbReference type="InterPro" id="IPR036331">
    <property type="entry name" value="Chagasin-like_sf"/>
</dbReference>
<dbReference type="EMBL" id="CCKQ01003517">
    <property type="protein sequence ID" value="CDW74638.1"/>
    <property type="molecule type" value="Genomic_DNA"/>
</dbReference>
<dbReference type="Gene3D" id="2.60.40.2020">
    <property type="match status" value="1"/>
</dbReference>
<protein>
    <recommendedName>
        <fullName evidence="4">Proteinase inhibitor I42 chagasin domain-containing protein</fullName>
    </recommendedName>
</protein>
<dbReference type="SUPFAM" id="SSF141066">
    <property type="entry name" value="ICP-like"/>
    <property type="match status" value="1"/>
</dbReference>
<name>A0A077ZZH5_STYLE</name>
<dbReference type="InterPro" id="IPR018990">
    <property type="entry name" value="Prot_inh_I42_chagasin"/>
</dbReference>
<dbReference type="AlphaFoldDB" id="A0A077ZZH5"/>
<evidence type="ECO:0000313" key="6">
    <source>
        <dbReference type="Proteomes" id="UP000039865"/>
    </source>
</evidence>
<evidence type="ECO:0000256" key="2">
    <source>
        <dbReference type="ARBA" id="ARBA00022704"/>
    </source>
</evidence>
<reference evidence="5 6" key="1">
    <citation type="submission" date="2014-06" db="EMBL/GenBank/DDBJ databases">
        <authorList>
            <person name="Swart Estienne"/>
        </authorList>
    </citation>
    <scope>NUCLEOTIDE SEQUENCE [LARGE SCALE GENOMIC DNA]</scope>
    <source>
        <strain evidence="5 6">130c</strain>
    </source>
</reference>
<keyword evidence="2" id="KW-0789">Thiol protease inhibitor</keyword>